<keyword evidence="4" id="KW-0472">Membrane</keyword>
<accession>A0A4S4ENM9</accession>
<dbReference type="InterPro" id="IPR056789">
    <property type="entry name" value="LRR_R13L1-DRL21"/>
</dbReference>
<dbReference type="Proteomes" id="UP000306102">
    <property type="component" value="Unassembled WGS sequence"/>
</dbReference>
<evidence type="ECO:0000259" key="5">
    <source>
        <dbReference type="Pfam" id="PF25019"/>
    </source>
</evidence>
<dbReference type="GO" id="GO:0003735">
    <property type="term" value="F:structural constituent of ribosome"/>
    <property type="evidence" value="ECO:0007669"/>
    <property type="project" value="InterPro"/>
</dbReference>
<dbReference type="AlphaFoldDB" id="A0A4S4ENM9"/>
<dbReference type="Pfam" id="PF00411">
    <property type="entry name" value="Ribosomal_S11"/>
    <property type="match status" value="2"/>
</dbReference>
<dbReference type="InterPro" id="IPR032675">
    <property type="entry name" value="LRR_dom_sf"/>
</dbReference>
<keyword evidence="2" id="KW-0689">Ribosomal protein</keyword>
<name>A0A4S4ENM9_CAMSN</name>
<feature type="domain" description="R13L1/DRL21-like LRR repeat region" evidence="5">
    <location>
        <begin position="484"/>
        <end position="607"/>
    </location>
</feature>
<comment type="similarity">
    <text evidence="1">Belongs to the universal ribosomal protein uS11 family.</text>
</comment>
<protein>
    <recommendedName>
        <fullName evidence="5">R13L1/DRL21-like LRR repeat region domain-containing protein</fullName>
    </recommendedName>
</protein>
<evidence type="ECO:0000256" key="3">
    <source>
        <dbReference type="ARBA" id="ARBA00023274"/>
    </source>
</evidence>
<dbReference type="Pfam" id="PF25019">
    <property type="entry name" value="LRR_R13L1-DRL21"/>
    <property type="match status" value="1"/>
</dbReference>
<dbReference type="Gene3D" id="3.30.420.80">
    <property type="entry name" value="Ribosomal protein S11"/>
    <property type="match status" value="2"/>
</dbReference>
<evidence type="ECO:0000256" key="1">
    <source>
        <dbReference type="ARBA" id="ARBA00006194"/>
    </source>
</evidence>
<keyword evidence="4" id="KW-1133">Transmembrane helix</keyword>
<dbReference type="InterPro" id="IPR001971">
    <property type="entry name" value="Ribosomal_uS11"/>
</dbReference>
<evidence type="ECO:0000313" key="7">
    <source>
        <dbReference type="Proteomes" id="UP000306102"/>
    </source>
</evidence>
<keyword evidence="4" id="KW-0812">Transmembrane</keyword>
<dbReference type="PANTHER" id="PTHR11759">
    <property type="entry name" value="40S RIBOSOMAL PROTEIN S14/30S RIBOSOMAL PROTEIN S11"/>
    <property type="match status" value="1"/>
</dbReference>
<dbReference type="GO" id="GO:1990904">
    <property type="term" value="C:ribonucleoprotein complex"/>
    <property type="evidence" value="ECO:0007669"/>
    <property type="project" value="UniProtKB-KW"/>
</dbReference>
<reference evidence="6 7" key="1">
    <citation type="journal article" date="2018" name="Proc. Natl. Acad. Sci. U.S.A.">
        <title>Draft genome sequence of Camellia sinensis var. sinensis provides insights into the evolution of the tea genome and tea quality.</title>
        <authorList>
            <person name="Wei C."/>
            <person name="Yang H."/>
            <person name="Wang S."/>
            <person name="Zhao J."/>
            <person name="Liu C."/>
            <person name="Gao L."/>
            <person name="Xia E."/>
            <person name="Lu Y."/>
            <person name="Tai Y."/>
            <person name="She G."/>
            <person name="Sun J."/>
            <person name="Cao H."/>
            <person name="Tong W."/>
            <person name="Gao Q."/>
            <person name="Li Y."/>
            <person name="Deng W."/>
            <person name="Jiang X."/>
            <person name="Wang W."/>
            <person name="Chen Q."/>
            <person name="Zhang S."/>
            <person name="Li H."/>
            <person name="Wu J."/>
            <person name="Wang P."/>
            <person name="Li P."/>
            <person name="Shi C."/>
            <person name="Zheng F."/>
            <person name="Jian J."/>
            <person name="Huang B."/>
            <person name="Shan D."/>
            <person name="Shi M."/>
            <person name="Fang C."/>
            <person name="Yue Y."/>
            <person name="Li F."/>
            <person name="Li D."/>
            <person name="Wei S."/>
            <person name="Han B."/>
            <person name="Jiang C."/>
            <person name="Yin Y."/>
            <person name="Xia T."/>
            <person name="Zhang Z."/>
            <person name="Bennetzen J.L."/>
            <person name="Zhao S."/>
            <person name="Wan X."/>
        </authorList>
    </citation>
    <scope>NUCLEOTIDE SEQUENCE [LARGE SCALE GENOMIC DNA]</scope>
    <source>
        <strain evidence="7">cv. Shuchazao</strain>
        <tissue evidence="6">Leaf</tissue>
    </source>
</reference>
<dbReference type="Gene3D" id="3.80.10.10">
    <property type="entry name" value="Ribonuclease Inhibitor"/>
    <property type="match status" value="1"/>
</dbReference>
<organism evidence="6 7">
    <name type="scientific">Camellia sinensis var. sinensis</name>
    <name type="common">China tea</name>
    <dbReference type="NCBI Taxonomy" id="542762"/>
    <lineage>
        <taxon>Eukaryota</taxon>
        <taxon>Viridiplantae</taxon>
        <taxon>Streptophyta</taxon>
        <taxon>Embryophyta</taxon>
        <taxon>Tracheophyta</taxon>
        <taxon>Spermatophyta</taxon>
        <taxon>Magnoliopsida</taxon>
        <taxon>eudicotyledons</taxon>
        <taxon>Gunneridae</taxon>
        <taxon>Pentapetalae</taxon>
        <taxon>asterids</taxon>
        <taxon>Ericales</taxon>
        <taxon>Theaceae</taxon>
        <taxon>Camellia</taxon>
    </lineage>
</organism>
<evidence type="ECO:0000256" key="2">
    <source>
        <dbReference type="ARBA" id="ARBA00022980"/>
    </source>
</evidence>
<comment type="caution">
    <text evidence="6">The sequence shown here is derived from an EMBL/GenBank/DDBJ whole genome shotgun (WGS) entry which is preliminary data.</text>
</comment>
<feature type="transmembrane region" description="Helical" evidence="4">
    <location>
        <begin position="12"/>
        <end position="37"/>
    </location>
</feature>
<evidence type="ECO:0000256" key="4">
    <source>
        <dbReference type="SAM" id="Phobius"/>
    </source>
</evidence>
<keyword evidence="7" id="KW-1185">Reference proteome</keyword>
<sequence length="639" mass="71577">MRYKPECGCLLKVFLVLPVVYCWPLFVCFLFFVGLPFGVRLSENRNCVVLDIKNGFPKFEGRMRWVLSYLHSDVSAAANHNAVPQILGASFRHFIHSSSHKESYLHSDVSAAANHNAVPQILGASFRHFIHSSSHKEFETTRNSRSMNFVRGIIEEEGNGVMGSSQLSRYVVENNADIVHIKLLRNNTFVTVTDSKGNKKIGASSGCLSEMKGGPKLSRYAAEATAEHVGRLARNLGLKSVNLVYVRPLFSQLPTRVLNAANRSYLHSDVSAAANHNAVPQILGASFRHFIHSSSHKEFETARNSRSMNFVRGIIEEEGKGVMGSSQLSRYVVENNADIVHIKLLRNNTFVTVTDSKGNKKIGASSGCLSEMKGGPKLSRYAAEATAEHVGRLARNLGLKSVVMKVNGFTYFKKKKQAIVSFREGFTFSRESAQEHEVPKEPPKSLFEYCWKIQDMPPKLGQLTLLKRLSLFVVGKSRGCRAAELQCLDLGGELHILHLERVRNPTDAKEANLIGKQNLRIIKLSWGDNSESESQANIEQILEALEPHPNVEELIIDKYRGAHFPLWMGDSILTNMVSIALLDCRKLLILPAFGQLASLQKLMIHRMDYVEYIDNDFPGEGRLEDSRLWKTSVLWICRI</sequence>
<dbReference type="SUPFAM" id="SSF52058">
    <property type="entry name" value="L domain-like"/>
    <property type="match status" value="1"/>
</dbReference>
<evidence type="ECO:0000313" key="6">
    <source>
        <dbReference type="EMBL" id="THG18303.1"/>
    </source>
</evidence>
<dbReference type="SUPFAM" id="SSF53137">
    <property type="entry name" value="Translational machinery components"/>
    <property type="match status" value="2"/>
</dbReference>
<dbReference type="InterPro" id="IPR036967">
    <property type="entry name" value="Ribosomal_uS11_sf"/>
</dbReference>
<dbReference type="GO" id="GO:0005840">
    <property type="term" value="C:ribosome"/>
    <property type="evidence" value="ECO:0007669"/>
    <property type="project" value="UniProtKB-KW"/>
</dbReference>
<gene>
    <name evidence="6" type="ORF">TEA_021604</name>
</gene>
<dbReference type="GO" id="GO:0006412">
    <property type="term" value="P:translation"/>
    <property type="evidence" value="ECO:0007669"/>
    <property type="project" value="InterPro"/>
</dbReference>
<dbReference type="EMBL" id="SDRB02003155">
    <property type="protein sequence ID" value="THG18303.1"/>
    <property type="molecule type" value="Genomic_DNA"/>
</dbReference>
<proteinExistence type="inferred from homology"/>
<keyword evidence="3" id="KW-0687">Ribonucleoprotein</keyword>